<reference evidence="2 3" key="1">
    <citation type="submission" date="2020-08" db="EMBL/GenBank/DDBJ databases">
        <title>Genomic Encyclopedia of Type Strains, Phase IV (KMG-V): Genome sequencing to study the core and pangenomes of soil and plant-associated prokaryotes.</title>
        <authorList>
            <person name="Whitman W."/>
        </authorList>
    </citation>
    <scope>NUCLEOTIDE SEQUENCE [LARGE SCALE GENOMIC DNA]</scope>
    <source>
        <strain evidence="2 3">M8UP14</strain>
    </source>
</reference>
<evidence type="ECO:0000313" key="3">
    <source>
        <dbReference type="Proteomes" id="UP000540989"/>
    </source>
</evidence>
<gene>
    <name evidence="2" type="ORF">HDF16_005863</name>
</gene>
<dbReference type="RefSeq" id="WP_184223840.1">
    <property type="nucleotide sequence ID" value="NZ_JACHIP010000028.1"/>
</dbReference>
<comment type="caution">
    <text evidence="2">The sequence shown here is derived from an EMBL/GenBank/DDBJ whole genome shotgun (WGS) entry which is preliminary data.</text>
</comment>
<feature type="domain" description="TonB-dependent transporter Oar-like beta-barrel" evidence="1">
    <location>
        <begin position="2"/>
        <end position="116"/>
    </location>
</feature>
<name>A0A7W8E6X8_9BACT</name>
<protein>
    <recommendedName>
        <fullName evidence="1">TonB-dependent transporter Oar-like beta-barrel domain-containing protein</fullName>
    </recommendedName>
</protein>
<dbReference type="Proteomes" id="UP000540989">
    <property type="component" value="Unassembled WGS sequence"/>
</dbReference>
<dbReference type="Pfam" id="PF25183">
    <property type="entry name" value="OMP_b-brl_4"/>
    <property type="match status" value="1"/>
</dbReference>
<accession>A0A7W8E6X8</accession>
<dbReference type="EMBL" id="JACHIP010000028">
    <property type="protein sequence ID" value="MBB5061127.1"/>
    <property type="molecule type" value="Genomic_DNA"/>
</dbReference>
<evidence type="ECO:0000313" key="2">
    <source>
        <dbReference type="EMBL" id="MBB5061127.1"/>
    </source>
</evidence>
<sequence length="163" mass="18376">MAKNMQPDVAYAWNFGVQQQLTPAVAFSATYVGTHGLHLFRRYDINTPPPGSTPFNSRLPYQYFNTDGQQYATNIGYAAANGSSIYHALQTELKVNFAHSLTGRVNYTWSKELDDSSVWWPLDNRVNRAEGTLVPFETVIRASNLYARLQKSQQVAPWAPSTR</sequence>
<evidence type="ECO:0000259" key="1">
    <source>
        <dbReference type="Pfam" id="PF25183"/>
    </source>
</evidence>
<organism evidence="2 3">
    <name type="scientific">Granulicella aggregans</name>
    <dbReference type="NCBI Taxonomy" id="474949"/>
    <lineage>
        <taxon>Bacteria</taxon>
        <taxon>Pseudomonadati</taxon>
        <taxon>Acidobacteriota</taxon>
        <taxon>Terriglobia</taxon>
        <taxon>Terriglobales</taxon>
        <taxon>Acidobacteriaceae</taxon>
        <taxon>Granulicella</taxon>
    </lineage>
</organism>
<dbReference type="AlphaFoldDB" id="A0A7W8E6X8"/>
<keyword evidence="3" id="KW-1185">Reference proteome</keyword>
<dbReference type="InterPro" id="IPR057601">
    <property type="entry name" value="Oar-like_b-barrel"/>
</dbReference>
<proteinExistence type="predicted"/>